<dbReference type="Proteomes" id="UP001296776">
    <property type="component" value="Unassembled WGS sequence"/>
</dbReference>
<evidence type="ECO:0008006" key="4">
    <source>
        <dbReference type="Google" id="ProtNLM"/>
    </source>
</evidence>
<dbReference type="RefSeq" id="WP_200343862.1">
    <property type="nucleotide sequence ID" value="NZ_NRSJ01000001.1"/>
</dbReference>
<reference evidence="2" key="1">
    <citation type="submission" date="2017-08" db="EMBL/GenBank/DDBJ databases">
        <authorList>
            <person name="Imhoff J.F."/>
            <person name="Rahn T."/>
            <person name="Kuenzel S."/>
            <person name="Neulinger S.C."/>
        </authorList>
    </citation>
    <scope>NUCLEOTIDE SEQUENCE</scope>
    <source>
        <strain evidence="2">DSM 11080</strain>
    </source>
</reference>
<gene>
    <name evidence="2" type="ORF">CKO40_00985</name>
</gene>
<dbReference type="InterPro" id="IPR017853">
    <property type="entry name" value="GH"/>
</dbReference>
<protein>
    <recommendedName>
        <fullName evidence="4">Glycoside hydrolase family 5 domain-containing protein</fullName>
    </recommendedName>
</protein>
<sequence length="396" mass="44021">MNKSPALVNLMRVVVWSLVMGALSGPANAFSLLDSGIYLGVQPGFELNDPDGASAAVQTKLQEAFDAGVSVVPVGAEWPELEPSRNNYNKQALRQRLEYAKQRGLKPVPLLYLIDSEGVLLPSYLNPDDEELISLSQVDITDSAIMERYKALLDWVVPMVAEYDGFAIMVGNEPDNHLEDHPGEAAEVLEFLRQAKRHIRGINPDMAVAIALSDGFDKLQPYSIDIVDESDFASFNFYCSLENFEIDSEQIAARLDRRINAAKGKPVMIQELGCASGIDTDSAAAAAMLERQKQWFETTFTLMESRPSIRVAMVFQLMDWGDWLLNYYRELLRPVFMEETNNNEEMTNMILDTVTASLGSIGLLKADGSPKPAWNSFLSELSPPRPIPTPKNLRTP</sequence>
<comment type="caution">
    <text evidence="2">The sequence shown here is derived from an EMBL/GenBank/DDBJ whole genome shotgun (WGS) entry which is preliminary data.</text>
</comment>
<dbReference type="Gene3D" id="3.20.20.80">
    <property type="entry name" value="Glycosidases"/>
    <property type="match status" value="1"/>
</dbReference>
<dbReference type="AlphaFoldDB" id="A0AAJ0X7I3"/>
<name>A0AAJ0X7I3_9GAMM</name>
<dbReference type="SUPFAM" id="SSF51445">
    <property type="entry name" value="(Trans)glycosidases"/>
    <property type="match status" value="1"/>
</dbReference>
<feature type="region of interest" description="Disordered" evidence="1">
    <location>
        <begin position="375"/>
        <end position="396"/>
    </location>
</feature>
<reference evidence="2" key="2">
    <citation type="journal article" date="2020" name="Microorganisms">
        <title>Osmotic Adaptation and Compatible Solute Biosynthesis of Phototrophic Bacteria as Revealed from Genome Analyses.</title>
        <authorList>
            <person name="Imhoff J.F."/>
            <person name="Rahn T."/>
            <person name="Kunzel S."/>
            <person name="Keller A."/>
            <person name="Neulinger S.C."/>
        </authorList>
    </citation>
    <scope>NUCLEOTIDE SEQUENCE</scope>
    <source>
        <strain evidence="2">DSM 11080</strain>
    </source>
</reference>
<evidence type="ECO:0000313" key="3">
    <source>
        <dbReference type="Proteomes" id="UP001296776"/>
    </source>
</evidence>
<dbReference type="EMBL" id="NRSJ01000001">
    <property type="protein sequence ID" value="MBK1703159.1"/>
    <property type="molecule type" value="Genomic_DNA"/>
</dbReference>
<organism evidence="2 3">
    <name type="scientific">Halochromatium glycolicum</name>
    <dbReference type="NCBI Taxonomy" id="85075"/>
    <lineage>
        <taxon>Bacteria</taxon>
        <taxon>Pseudomonadati</taxon>
        <taxon>Pseudomonadota</taxon>
        <taxon>Gammaproteobacteria</taxon>
        <taxon>Chromatiales</taxon>
        <taxon>Chromatiaceae</taxon>
        <taxon>Halochromatium</taxon>
    </lineage>
</organism>
<proteinExistence type="predicted"/>
<evidence type="ECO:0000313" key="2">
    <source>
        <dbReference type="EMBL" id="MBK1703159.1"/>
    </source>
</evidence>
<keyword evidence="3" id="KW-1185">Reference proteome</keyword>
<evidence type="ECO:0000256" key="1">
    <source>
        <dbReference type="SAM" id="MobiDB-lite"/>
    </source>
</evidence>
<accession>A0AAJ0X7I3</accession>